<gene>
    <name evidence="2" type="ORF">AMPC_13370</name>
</gene>
<name>A0ABM7X8P8_9BACT</name>
<organism evidence="2 3">
    <name type="scientific">Anaeromyxobacter paludicola</name>
    <dbReference type="NCBI Taxonomy" id="2918171"/>
    <lineage>
        <taxon>Bacteria</taxon>
        <taxon>Pseudomonadati</taxon>
        <taxon>Myxococcota</taxon>
        <taxon>Myxococcia</taxon>
        <taxon>Myxococcales</taxon>
        <taxon>Cystobacterineae</taxon>
        <taxon>Anaeromyxobacteraceae</taxon>
        <taxon>Anaeromyxobacter</taxon>
    </lineage>
</organism>
<dbReference type="Pfam" id="PF22016">
    <property type="entry name" value="DUF6933"/>
    <property type="match status" value="1"/>
</dbReference>
<dbReference type="RefSeq" id="WP_248345408.1">
    <property type="nucleotide sequence ID" value="NZ_AP025592.1"/>
</dbReference>
<reference evidence="3" key="1">
    <citation type="journal article" date="2022" name="Int. J. Syst. Evol. Microbiol.">
        <title>Anaeromyxobacter oryzae sp. nov., Anaeromyxobacter diazotrophicus sp. nov. and Anaeromyxobacter paludicola sp. nov., isolated from paddy soils.</title>
        <authorList>
            <person name="Itoh H."/>
            <person name="Xu Z."/>
            <person name="Mise K."/>
            <person name="Masuda Y."/>
            <person name="Ushijima N."/>
            <person name="Hayakawa C."/>
            <person name="Shiratori Y."/>
            <person name="Senoo K."/>
        </authorList>
    </citation>
    <scope>NUCLEOTIDE SEQUENCE [LARGE SCALE GENOMIC DNA]</scope>
    <source>
        <strain evidence="3">Red630</strain>
    </source>
</reference>
<dbReference type="EMBL" id="AP025592">
    <property type="protein sequence ID" value="BDG08224.1"/>
    <property type="molecule type" value="Genomic_DNA"/>
</dbReference>
<dbReference type="InterPro" id="IPR053864">
    <property type="entry name" value="DUF6933"/>
</dbReference>
<keyword evidence="3" id="KW-1185">Reference proteome</keyword>
<evidence type="ECO:0000313" key="3">
    <source>
        <dbReference type="Proteomes" id="UP001162734"/>
    </source>
</evidence>
<proteinExistence type="predicted"/>
<feature type="domain" description="DUF6933" evidence="1">
    <location>
        <begin position="3"/>
        <end position="151"/>
    </location>
</feature>
<protein>
    <recommendedName>
        <fullName evidence="1">DUF6933 domain-containing protein</fullName>
    </recommendedName>
</protein>
<evidence type="ECO:0000313" key="2">
    <source>
        <dbReference type="EMBL" id="BDG08224.1"/>
    </source>
</evidence>
<dbReference type="Proteomes" id="UP001162734">
    <property type="component" value="Chromosome"/>
</dbReference>
<sequence length="161" mass="17450">MFTLRCTRKLLDRLGSTPVLSEVEPTTLLGDWYANLLFRPRGQVVLFVNERSLLPVLVQAAPASSLLTRFPAAAIGMLLRLGAPAAIVEAETMEMADVCIGKTLSRQVLGSMNDFAYLFEGYGREPEALTDIALKLAQAPCSPLGMKRPADVVLEMLVGAK</sequence>
<accession>A0ABM7X8P8</accession>
<evidence type="ECO:0000259" key="1">
    <source>
        <dbReference type="Pfam" id="PF22016"/>
    </source>
</evidence>